<dbReference type="EMBL" id="WBOS01000007">
    <property type="protein sequence ID" value="KAB2333323.1"/>
    <property type="molecule type" value="Genomic_DNA"/>
</dbReference>
<dbReference type="Pfam" id="PF25601">
    <property type="entry name" value="AAA_lid_14"/>
    <property type="match status" value="1"/>
</dbReference>
<dbReference type="PANTHER" id="PTHR32071:SF57">
    <property type="entry name" value="C4-DICARBOXYLATE TRANSPORT TRANSCRIPTIONAL REGULATORY PROTEIN DCTD"/>
    <property type="match status" value="1"/>
</dbReference>
<dbReference type="PROSITE" id="PS00676">
    <property type="entry name" value="SIGMA54_INTERACT_2"/>
    <property type="match status" value="1"/>
</dbReference>
<dbReference type="InterPro" id="IPR029016">
    <property type="entry name" value="GAF-like_dom_sf"/>
</dbReference>
<keyword evidence="8" id="KW-1185">Reference proteome</keyword>
<evidence type="ECO:0000256" key="2">
    <source>
        <dbReference type="ARBA" id="ARBA00022840"/>
    </source>
</evidence>
<dbReference type="Pfam" id="PF02954">
    <property type="entry name" value="HTH_8"/>
    <property type="match status" value="1"/>
</dbReference>
<dbReference type="InterPro" id="IPR003593">
    <property type="entry name" value="AAA+_ATPase"/>
</dbReference>
<dbReference type="Gene3D" id="3.30.450.40">
    <property type="match status" value="1"/>
</dbReference>
<evidence type="ECO:0000256" key="3">
    <source>
        <dbReference type="ARBA" id="ARBA00023015"/>
    </source>
</evidence>
<dbReference type="RefSeq" id="WP_151535747.1">
    <property type="nucleotide sequence ID" value="NZ_WBOS01000007.1"/>
</dbReference>
<dbReference type="GO" id="GO:0043565">
    <property type="term" value="F:sequence-specific DNA binding"/>
    <property type="evidence" value="ECO:0007669"/>
    <property type="project" value="InterPro"/>
</dbReference>
<dbReference type="InterPro" id="IPR027417">
    <property type="entry name" value="P-loop_NTPase"/>
</dbReference>
<dbReference type="PRINTS" id="PR01590">
    <property type="entry name" value="HTHFIS"/>
</dbReference>
<dbReference type="SUPFAM" id="SSF52540">
    <property type="entry name" value="P-loop containing nucleoside triphosphate hydrolases"/>
    <property type="match status" value="1"/>
</dbReference>
<keyword evidence="2" id="KW-0067">ATP-binding</keyword>
<protein>
    <submittedName>
        <fullName evidence="7">Sigma-54-dependent Fis family transcriptional regulator</fullName>
    </submittedName>
</protein>
<dbReference type="SUPFAM" id="SSF46689">
    <property type="entry name" value="Homeodomain-like"/>
    <property type="match status" value="1"/>
</dbReference>
<keyword evidence="4" id="KW-0238">DNA-binding</keyword>
<dbReference type="InterPro" id="IPR002078">
    <property type="entry name" value="Sigma_54_int"/>
</dbReference>
<dbReference type="FunFam" id="3.40.50.300:FF:000006">
    <property type="entry name" value="DNA-binding transcriptional regulator NtrC"/>
    <property type="match status" value="1"/>
</dbReference>
<evidence type="ECO:0000313" key="8">
    <source>
        <dbReference type="Proteomes" id="UP000481030"/>
    </source>
</evidence>
<dbReference type="Proteomes" id="UP000481030">
    <property type="component" value="Unassembled WGS sequence"/>
</dbReference>
<dbReference type="GO" id="GO:0006355">
    <property type="term" value="P:regulation of DNA-templated transcription"/>
    <property type="evidence" value="ECO:0007669"/>
    <property type="project" value="InterPro"/>
</dbReference>
<dbReference type="CDD" id="cd00009">
    <property type="entry name" value="AAA"/>
    <property type="match status" value="1"/>
</dbReference>
<evidence type="ECO:0000256" key="4">
    <source>
        <dbReference type="ARBA" id="ARBA00023125"/>
    </source>
</evidence>
<dbReference type="AlphaFoldDB" id="A0A6L3V510"/>
<evidence type="ECO:0000313" key="7">
    <source>
        <dbReference type="EMBL" id="KAB2333323.1"/>
    </source>
</evidence>
<comment type="caution">
    <text evidence="7">The sequence shown here is derived from an EMBL/GenBank/DDBJ whole genome shotgun (WGS) entry which is preliminary data.</text>
</comment>
<dbReference type="Pfam" id="PF00158">
    <property type="entry name" value="Sigma54_activat"/>
    <property type="match status" value="1"/>
</dbReference>
<keyword evidence="3" id="KW-0805">Transcription regulation</keyword>
<dbReference type="SMART" id="SM00382">
    <property type="entry name" value="AAA"/>
    <property type="match status" value="1"/>
</dbReference>
<evidence type="ECO:0000256" key="1">
    <source>
        <dbReference type="ARBA" id="ARBA00022741"/>
    </source>
</evidence>
<evidence type="ECO:0000259" key="6">
    <source>
        <dbReference type="PROSITE" id="PS50045"/>
    </source>
</evidence>
<reference evidence="7 8" key="1">
    <citation type="journal article" date="2016" name="Antonie Van Leeuwenhoek">
        <title>Bacillus depressus sp. nov., isolated from soil of a sunflower field.</title>
        <authorList>
            <person name="Wei X."/>
            <person name="Xin D."/>
            <person name="Xin Y."/>
            <person name="Zhang H."/>
            <person name="Wang T."/>
            <person name="Zhang J."/>
        </authorList>
    </citation>
    <scope>NUCLEOTIDE SEQUENCE [LARGE SCALE GENOMIC DNA]</scope>
    <source>
        <strain evidence="7 8">BZ1</strain>
    </source>
</reference>
<dbReference type="InterPro" id="IPR002197">
    <property type="entry name" value="HTH_Fis"/>
</dbReference>
<name>A0A6L3V510_9BACI</name>
<dbReference type="PROSITE" id="PS00675">
    <property type="entry name" value="SIGMA54_INTERACT_1"/>
    <property type="match status" value="1"/>
</dbReference>
<dbReference type="PANTHER" id="PTHR32071">
    <property type="entry name" value="TRANSCRIPTIONAL REGULATORY PROTEIN"/>
    <property type="match status" value="1"/>
</dbReference>
<keyword evidence="1" id="KW-0547">Nucleotide-binding</keyword>
<feature type="domain" description="Sigma-54 factor interaction" evidence="6">
    <location>
        <begin position="286"/>
        <end position="511"/>
    </location>
</feature>
<dbReference type="InterPro" id="IPR058031">
    <property type="entry name" value="AAA_lid_NorR"/>
</dbReference>
<dbReference type="OrthoDB" id="9771372at2"/>
<dbReference type="Gene3D" id="1.10.8.60">
    <property type="match status" value="1"/>
</dbReference>
<dbReference type="PROSITE" id="PS50045">
    <property type="entry name" value="SIGMA54_INTERACT_4"/>
    <property type="match status" value="1"/>
</dbReference>
<dbReference type="Gene3D" id="3.40.50.300">
    <property type="entry name" value="P-loop containing nucleotide triphosphate hydrolases"/>
    <property type="match status" value="1"/>
</dbReference>
<gene>
    <name evidence="7" type="ORF">F7731_15820</name>
</gene>
<sequence length="590" mass="66297">MISSVNLLNQGKIIDLSWKRCHTFGLSPTGPVNDILFTGKKLQKVLKKNEYLIKHTTAILEKLYPTIHSSGLVTVIVDRNGTIIHKIGKLDIDESFDHFPIGSNWSEEIKGTNAIGLAIYEKKSIITHAEHHFYVKNHFLTCAASPIFSPSGDFIGAVNISARKELFHPSMVSLASMIVEAVQNRLLMDRVKQEKLLALKEMEYAANICLTPHLTLDHERRIIRANQPARQLLGSDCIGQEFHMKDGYSVDITDDQSNKVFRSVVSLHRNSKKTLSDQNLYTITDIIGSCEKIVSVRKMVKKAALSDYPIIIYGESGTGKELIAQSLHSTGPRKIKPFIAVNCSAIPESLIESELFGYERGAFTGAKREGATGKFEAADGGTIFLDEIGDMPLKAQAALLRVLQEKSVTRIGGDTVRVIDTRVIAATNKNLREEVQAGRFRGDLYYRLRGIFITLPPLRNRTDIIELAEHLITELDSPFIRLSNDAKQKLISYHWPGNIRELKSVLMQASFFAEDHEINGKDLHFEDEFERQPSLGDSEVNTSLSLMDTEKSAILKALHSVEWNITRAANILQISRNTLYMKIRKYNLRQ</sequence>
<dbReference type="InterPro" id="IPR003018">
    <property type="entry name" value="GAF"/>
</dbReference>
<dbReference type="Pfam" id="PF01590">
    <property type="entry name" value="GAF"/>
    <property type="match status" value="1"/>
</dbReference>
<dbReference type="InterPro" id="IPR025943">
    <property type="entry name" value="Sigma_54_int_dom_ATP-bd_2"/>
</dbReference>
<dbReference type="InterPro" id="IPR025662">
    <property type="entry name" value="Sigma_54_int_dom_ATP-bd_1"/>
</dbReference>
<evidence type="ECO:0000256" key="5">
    <source>
        <dbReference type="ARBA" id="ARBA00023163"/>
    </source>
</evidence>
<keyword evidence="5" id="KW-0804">Transcription</keyword>
<dbReference type="InterPro" id="IPR009057">
    <property type="entry name" value="Homeodomain-like_sf"/>
</dbReference>
<dbReference type="GO" id="GO:0005524">
    <property type="term" value="F:ATP binding"/>
    <property type="evidence" value="ECO:0007669"/>
    <property type="project" value="UniProtKB-KW"/>
</dbReference>
<dbReference type="Gene3D" id="1.10.10.60">
    <property type="entry name" value="Homeodomain-like"/>
    <property type="match status" value="1"/>
</dbReference>
<proteinExistence type="predicted"/>
<organism evidence="7 8">
    <name type="scientific">Cytobacillus depressus</name>
    <dbReference type="NCBI Taxonomy" id="1602942"/>
    <lineage>
        <taxon>Bacteria</taxon>
        <taxon>Bacillati</taxon>
        <taxon>Bacillota</taxon>
        <taxon>Bacilli</taxon>
        <taxon>Bacillales</taxon>
        <taxon>Bacillaceae</taxon>
        <taxon>Cytobacillus</taxon>
    </lineage>
</organism>
<accession>A0A6L3V510</accession>